<dbReference type="EMBL" id="JANEYG010000005">
    <property type="protein sequence ID" value="KAJ8923335.1"/>
    <property type="molecule type" value="Genomic_DNA"/>
</dbReference>
<comment type="caution">
    <text evidence="1">The sequence shown here is derived from an EMBL/GenBank/DDBJ whole genome shotgun (WGS) entry which is preliminary data.</text>
</comment>
<dbReference type="CDD" id="cd23992">
    <property type="entry name" value="PBP_GOBP"/>
    <property type="match status" value="1"/>
</dbReference>
<dbReference type="Pfam" id="PF01395">
    <property type="entry name" value="PBP_GOBP"/>
    <property type="match status" value="1"/>
</dbReference>
<dbReference type="SUPFAM" id="SSF47565">
    <property type="entry name" value="Insect pheromone/odorant-binding proteins"/>
    <property type="match status" value="1"/>
</dbReference>
<dbReference type="SMART" id="SM00708">
    <property type="entry name" value="PhBP"/>
    <property type="match status" value="1"/>
</dbReference>
<dbReference type="GO" id="GO:0005549">
    <property type="term" value="F:odorant binding"/>
    <property type="evidence" value="ECO:0007669"/>
    <property type="project" value="InterPro"/>
</dbReference>
<protein>
    <submittedName>
        <fullName evidence="1">Uncharacterized protein</fullName>
    </submittedName>
</protein>
<name>A0AAV8W9L8_9CUCU</name>
<dbReference type="Gene3D" id="1.10.238.20">
    <property type="entry name" value="Pheromone/general odorant binding protein domain"/>
    <property type="match status" value="1"/>
</dbReference>
<dbReference type="InterPro" id="IPR036728">
    <property type="entry name" value="PBP_GOBP_sf"/>
</dbReference>
<sequence length="122" mass="13403">MTEKQLNATKKLVRNTCQNKAKATNEQIDAMQKGDFGGDRNAQCYLHCIISTYKLLTKDNQFDWEAGIKATNANAPPSIAEPGIVSIKNCKDAVKTPSDKCAASTEIAKCLYDDNPANYFLP</sequence>
<reference evidence="1 2" key="1">
    <citation type="journal article" date="2023" name="Insect Mol. Biol.">
        <title>Genome sequencing provides insights into the evolution of gene families encoding plant cell wall-degrading enzymes in longhorned beetles.</title>
        <authorList>
            <person name="Shin N.R."/>
            <person name="Okamura Y."/>
            <person name="Kirsch R."/>
            <person name="Pauchet Y."/>
        </authorList>
    </citation>
    <scope>NUCLEOTIDE SEQUENCE [LARGE SCALE GENOMIC DNA]</scope>
    <source>
        <strain evidence="1">EAD_L_NR</strain>
    </source>
</reference>
<dbReference type="PANTHER" id="PTHR21364:SF2">
    <property type="entry name" value="GENERAL ODORANT-BINDING PROTEIN 19A"/>
    <property type="match status" value="1"/>
</dbReference>
<evidence type="ECO:0000313" key="2">
    <source>
        <dbReference type="Proteomes" id="UP001159042"/>
    </source>
</evidence>
<gene>
    <name evidence="1" type="ORF">NQ315_001893</name>
</gene>
<keyword evidence="2" id="KW-1185">Reference proteome</keyword>
<proteinExistence type="predicted"/>
<dbReference type="Proteomes" id="UP001159042">
    <property type="component" value="Unassembled WGS sequence"/>
</dbReference>
<organism evidence="1 2">
    <name type="scientific">Exocentrus adspersus</name>
    <dbReference type="NCBI Taxonomy" id="1586481"/>
    <lineage>
        <taxon>Eukaryota</taxon>
        <taxon>Metazoa</taxon>
        <taxon>Ecdysozoa</taxon>
        <taxon>Arthropoda</taxon>
        <taxon>Hexapoda</taxon>
        <taxon>Insecta</taxon>
        <taxon>Pterygota</taxon>
        <taxon>Neoptera</taxon>
        <taxon>Endopterygota</taxon>
        <taxon>Coleoptera</taxon>
        <taxon>Polyphaga</taxon>
        <taxon>Cucujiformia</taxon>
        <taxon>Chrysomeloidea</taxon>
        <taxon>Cerambycidae</taxon>
        <taxon>Lamiinae</taxon>
        <taxon>Acanthocinini</taxon>
        <taxon>Exocentrus</taxon>
    </lineage>
</organism>
<dbReference type="PANTHER" id="PTHR21364">
    <property type="entry name" value="GENERAL ODORANT-BINDING PROTEIN 19A"/>
    <property type="match status" value="1"/>
</dbReference>
<evidence type="ECO:0000313" key="1">
    <source>
        <dbReference type="EMBL" id="KAJ8923335.1"/>
    </source>
</evidence>
<dbReference type="InterPro" id="IPR006170">
    <property type="entry name" value="PBP/GOBP"/>
</dbReference>
<dbReference type="AlphaFoldDB" id="A0AAV8W9L8"/>
<accession>A0AAV8W9L8</accession>